<evidence type="ECO:0000313" key="1">
    <source>
        <dbReference type="EMBL" id="KUG16149.1"/>
    </source>
</evidence>
<accession>A0A0W8F5Q2</accession>
<protein>
    <submittedName>
        <fullName evidence="1">Uncharacterized protein</fullName>
    </submittedName>
</protein>
<reference evidence="1" key="1">
    <citation type="journal article" date="2015" name="Proc. Natl. Acad. Sci. U.S.A.">
        <title>Networks of energetic and metabolic interactions define dynamics in microbial communities.</title>
        <authorList>
            <person name="Embree M."/>
            <person name="Liu J.K."/>
            <person name="Al-Bassam M.M."/>
            <person name="Zengler K."/>
        </authorList>
    </citation>
    <scope>NUCLEOTIDE SEQUENCE</scope>
</reference>
<name>A0A0W8F5Q2_9ZZZZ</name>
<comment type="caution">
    <text evidence="1">The sequence shown here is derived from an EMBL/GenBank/DDBJ whole genome shotgun (WGS) entry which is preliminary data.</text>
</comment>
<dbReference type="AlphaFoldDB" id="A0A0W8F5Q2"/>
<dbReference type="EMBL" id="LNQE01001512">
    <property type="protein sequence ID" value="KUG16149.1"/>
    <property type="molecule type" value="Genomic_DNA"/>
</dbReference>
<proteinExistence type="predicted"/>
<gene>
    <name evidence="1" type="ORF">ASZ90_014192</name>
</gene>
<organism evidence="1">
    <name type="scientific">hydrocarbon metagenome</name>
    <dbReference type="NCBI Taxonomy" id="938273"/>
    <lineage>
        <taxon>unclassified sequences</taxon>
        <taxon>metagenomes</taxon>
        <taxon>ecological metagenomes</taxon>
    </lineage>
</organism>
<sequence>MPAGENDHIWIKIQIRQTIVQTNKGGLLIIMNQETEVSAGSVSFALLPSLQLKQTSKDIETCRICPRADYSNLTRLLNSQISLPIPSMSATIGA</sequence>